<accession>A0A2K1I9L5</accession>
<sequence length="23" mass="2487">MSLAEYVFSRASHASLVVLHAPT</sequence>
<gene>
    <name evidence="1" type="ORF">PHYPA_031263</name>
</gene>
<dbReference type="AlphaFoldDB" id="A0A2K1I9L5"/>
<dbReference type="EMBL" id="ABEU02000282">
    <property type="protein sequence ID" value="PNR25964.1"/>
    <property type="molecule type" value="Genomic_DNA"/>
</dbReference>
<evidence type="ECO:0000313" key="1">
    <source>
        <dbReference type="EMBL" id="PNR25964.1"/>
    </source>
</evidence>
<reference evidence="1" key="2">
    <citation type="journal article" date="2018" name="Plant J.">
        <title>The Physcomitrella patens chromosome-scale assembly reveals moss genome structure and evolution.</title>
        <authorList>
            <person name="Lang D."/>
            <person name="Ullrich K.K."/>
            <person name="Murat F."/>
            <person name="Fuchs J."/>
            <person name="Jenkins J."/>
            <person name="Haas F.B."/>
            <person name="Piednoel M."/>
            <person name="Gundlach H."/>
            <person name="Van Bel M."/>
            <person name="Meyberg R."/>
            <person name="Vives C."/>
            <person name="Morata J."/>
            <person name="Symeonidi A."/>
            <person name="Hiss M."/>
            <person name="Muchero W."/>
            <person name="Kamisugi Y."/>
            <person name="Saleh O."/>
            <person name="Blanc G."/>
            <person name="Decker E.L."/>
            <person name="van Gessel N."/>
            <person name="Grimwood J."/>
            <person name="Hayes R.D."/>
            <person name="Graham S.W."/>
            <person name="Gunter L.E."/>
            <person name="McDaniel S.F."/>
            <person name="Hoernstein S.N.W."/>
            <person name="Larsson A."/>
            <person name="Li F.W."/>
            <person name="Perroud P.F."/>
            <person name="Phillips J."/>
            <person name="Ranjan P."/>
            <person name="Rokshar D.S."/>
            <person name="Rothfels C.J."/>
            <person name="Schneider L."/>
            <person name="Shu S."/>
            <person name="Stevenson D.W."/>
            <person name="Thummler F."/>
            <person name="Tillich M."/>
            <person name="Villarreal Aguilar J.C."/>
            <person name="Widiez T."/>
            <person name="Wong G.K."/>
            <person name="Wymore A."/>
            <person name="Zhang Y."/>
            <person name="Zimmer A.D."/>
            <person name="Quatrano R.S."/>
            <person name="Mayer K.F.X."/>
            <person name="Goodstein D."/>
            <person name="Casacuberta J.M."/>
            <person name="Vandepoele K."/>
            <person name="Reski R."/>
            <person name="Cuming A.C."/>
            <person name="Tuskan G.A."/>
            <person name="Maumus F."/>
            <person name="Salse J."/>
            <person name="Schmutz J."/>
            <person name="Rensing S.A."/>
        </authorList>
    </citation>
    <scope>NUCLEOTIDE SEQUENCE [LARGE SCALE GENOMIC DNA]</scope>
</reference>
<protein>
    <submittedName>
        <fullName evidence="1">Uncharacterized protein</fullName>
    </submittedName>
</protein>
<reference evidence="1" key="1">
    <citation type="journal article" date="2008" name="Science">
        <title>The Physcomitrella genome reveals evolutionary insights into the conquest of land by plants.</title>
        <authorList>
            <person name="Rensing S."/>
            <person name="Lang D."/>
            <person name="Zimmer A."/>
            <person name="Terry A."/>
            <person name="Salamov A."/>
            <person name="Shapiro H."/>
            <person name="Nishiyama T."/>
            <person name="Perroud P.-F."/>
            <person name="Lindquist E."/>
            <person name="Kamisugi Y."/>
            <person name="Tanahashi T."/>
            <person name="Sakakibara K."/>
            <person name="Fujita T."/>
            <person name="Oishi K."/>
            <person name="Shin-I T."/>
            <person name="Kuroki Y."/>
            <person name="Toyoda A."/>
            <person name="Suzuki Y."/>
            <person name="Hashimoto A."/>
            <person name="Yamaguchi K."/>
            <person name="Sugano A."/>
            <person name="Kohara Y."/>
            <person name="Fujiyama A."/>
            <person name="Anterola A."/>
            <person name="Aoki S."/>
            <person name="Ashton N."/>
            <person name="Barbazuk W.B."/>
            <person name="Barker E."/>
            <person name="Bennetzen J."/>
            <person name="Bezanilla M."/>
            <person name="Blankenship R."/>
            <person name="Cho S.H."/>
            <person name="Dutcher S."/>
            <person name="Estelle M."/>
            <person name="Fawcett J.A."/>
            <person name="Gundlach H."/>
            <person name="Hanada K."/>
            <person name="Heyl A."/>
            <person name="Hicks K.A."/>
            <person name="Hugh J."/>
            <person name="Lohr M."/>
            <person name="Mayer K."/>
            <person name="Melkozernov A."/>
            <person name="Murata T."/>
            <person name="Nelson D."/>
            <person name="Pils B."/>
            <person name="Prigge M."/>
            <person name="Reiss B."/>
            <person name="Renner T."/>
            <person name="Rombauts S."/>
            <person name="Rushton P."/>
            <person name="Sanderfoot A."/>
            <person name="Schween G."/>
            <person name="Shiu S.-H."/>
            <person name="Stueber K."/>
            <person name="Theodoulou F.L."/>
            <person name="Tu H."/>
            <person name="Van de Peer Y."/>
            <person name="Verrier P.J."/>
            <person name="Waters E."/>
            <person name="Wood A."/>
            <person name="Yang L."/>
            <person name="Cove D."/>
            <person name="Cuming A."/>
            <person name="Hasebe M."/>
            <person name="Lucas S."/>
            <person name="Mishler D.B."/>
            <person name="Reski R."/>
            <person name="Grigoriev I."/>
            <person name="Quatrano R.S."/>
            <person name="Boore J.L."/>
        </authorList>
    </citation>
    <scope>NUCLEOTIDE SEQUENCE [LARGE SCALE GENOMIC DNA]</scope>
</reference>
<organism evidence="1">
    <name type="scientific">Physcomitrium patens</name>
    <name type="common">Spreading-leaved earth moss</name>
    <name type="synonym">Physcomitrella patens</name>
    <dbReference type="NCBI Taxonomy" id="3218"/>
    <lineage>
        <taxon>Eukaryota</taxon>
        <taxon>Viridiplantae</taxon>
        <taxon>Streptophyta</taxon>
        <taxon>Embryophyta</taxon>
        <taxon>Bryophyta</taxon>
        <taxon>Bryophytina</taxon>
        <taxon>Bryopsida</taxon>
        <taxon>Funariidae</taxon>
        <taxon>Funariales</taxon>
        <taxon>Funariaceae</taxon>
        <taxon>Physcomitrium</taxon>
    </lineage>
</organism>
<name>A0A2K1I9L5_PHYPA</name>
<comment type="caution">
    <text evidence="1">The sequence shown here is derived from an EMBL/GenBank/DDBJ whole genome shotgun (WGS) entry which is preliminary data.</text>
</comment>
<dbReference type="InParanoid" id="A0A2K1I9L5"/>
<proteinExistence type="predicted"/>